<evidence type="ECO:0000256" key="1">
    <source>
        <dbReference type="SAM" id="MobiDB-lite"/>
    </source>
</evidence>
<keyword evidence="3" id="KW-1185">Reference proteome</keyword>
<dbReference type="AlphaFoldDB" id="M4C292"/>
<evidence type="ECO:0000313" key="2">
    <source>
        <dbReference type="EnsemblProtists" id="HpaP813207"/>
    </source>
</evidence>
<name>M4C292_HYAAE</name>
<proteinExistence type="predicted"/>
<evidence type="ECO:0000313" key="3">
    <source>
        <dbReference type="Proteomes" id="UP000011713"/>
    </source>
</evidence>
<dbReference type="HOGENOM" id="CLU_051764_0_1_1"/>
<dbReference type="Proteomes" id="UP000011713">
    <property type="component" value="Unassembled WGS sequence"/>
</dbReference>
<dbReference type="EnsemblProtists" id="HpaT813207">
    <property type="protein sequence ID" value="HpaP813207"/>
    <property type="gene ID" value="HpaG813207"/>
</dbReference>
<reference evidence="2" key="2">
    <citation type="submission" date="2015-06" db="UniProtKB">
        <authorList>
            <consortium name="EnsemblProtists"/>
        </authorList>
    </citation>
    <scope>IDENTIFICATION</scope>
    <source>
        <strain evidence="2">Emoy2</strain>
    </source>
</reference>
<organism evidence="2 3">
    <name type="scientific">Hyaloperonospora arabidopsidis (strain Emoy2)</name>
    <name type="common">Downy mildew agent</name>
    <name type="synonym">Peronospora arabidopsidis</name>
    <dbReference type="NCBI Taxonomy" id="559515"/>
    <lineage>
        <taxon>Eukaryota</taxon>
        <taxon>Sar</taxon>
        <taxon>Stramenopiles</taxon>
        <taxon>Oomycota</taxon>
        <taxon>Peronosporomycetes</taxon>
        <taxon>Peronosporales</taxon>
        <taxon>Peronosporaceae</taxon>
        <taxon>Hyaloperonospora</taxon>
    </lineage>
</organism>
<reference evidence="3" key="1">
    <citation type="journal article" date="2010" name="Science">
        <title>Signatures of adaptation to obligate biotrophy in the Hyaloperonospora arabidopsidis genome.</title>
        <authorList>
            <person name="Baxter L."/>
            <person name="Tripathy S."/>
            <person name="Ishaque N."/>
            <person name="Boot N."/>
            <person name="Cabral A."/>
            <person name="Kemen E."/>
            <person name="Thines M."/>
            <person name="Ah-Fong A."/>
            <person name="Anderson R."/>
            <person name="Badejoko W."/>
            <person name="Bittner-Eddy P."/>
            <person name="Boore J.L."/>
            <person name="Chibucos M.C."/>
            <person name="Coates M."/>
            <person name="Dehal P."/>
            <person name="Delehaunty K."/>
            <person name="Dong S."/>
            <person name="Downton P."/>
            <person name="Dumas B."/>
            <person name="Fabro G."/>
            <person name="Fronick C."/>
            <person name="Fuerstenberg S.I."/>
            <person name="Fulton L."/>
            <person name="Gaulin E."/>
            <person name="Govers F."/>
            <person name="Hughes L."/>
            <person name="Humphray S."/>
            <person name="Jiang R.H."/>
            <person name="Judelson H."/>
            <person name="Kamoun S."/>
            <person name="Kyung K."/>
            <person name="Meijer H."/>
            <person name="Minx P."/>
            <person name="Morris P."/>
            <person name="Nelson J."/>
            <person name="Phuntumart V."/>
            <person name="Qutob D."/>
            <person name="Rehmany A."/>
            <person name="Rougon-Cardoso A."/>
            <person name="Ryden P."/>
            <person name="Torto-Alalibo T."/>
            <person name="Studholme D."/>
            <person name="Wang Y."/>
            <person name="Win J."/>
            <person name="Wood J."/>
            <person name="Clifton S.W."/>
            <person name="Rogers J."/>
            <person name="Van den Ackerveken G."/>
            <person name="Jones J.D."/>
            <person name="McDowell J.M."/>
            <person name="Beynon J."/>
            <person name="Tyler B.M."/>
        </authorList>
    </citation>
    <scope>NUCLEOTIDE SEQUENCE [LARGE SCALE GENOMIC DNA]</scope>
    <source>
        <strain evidence="3">Emoy2</strain>
    </source>
</reference>
<feature type="compositionally biased region" description="Low complexity" evidence="1">
    <location>
        <begin position="96"/>
        <end position="106"/>
    </location>
</feature>
<dbReference type="VEuPathDB" id="FungiDB:HpaG813207"/>
<feature type="region of interest" description="Disordered" evidence="1">
    <location>
        <begin position="52"/>
        <end position="111"/>
    </location>
</feature>
<accession>M4C292</accession>
<dbReference type="EMBL" id="JH598121">
    <property type="status" value="NOT_ANNOTATED_CDS"/>
    <property type="molecule type" value="Genomic_DNA"/>
</dbReference>
<protein>
    <submittedName>
        <fullName evidence="2">Uncharacterized protein</fullName>
    </submittedName>
</protein>
<sequence>MVTLGASADKADVRLERKIRYEYAKLKSNGQLRAIFRTHYAAAVPIAASPHRASAVDPPSAPITGERSQVDSEYRAQKHTRRMGNLAEGVSRTPMSSQTQSTAATSPDTGIDHDDDVVAVTYLHRTGGSLARQATPVASGVLAAAHAALVQTVNSLRETSSQTKSTLYAMQARLWTFETIQTRTESQLDLLIRMQQLWQRQVLRRKRLLIKLGRMPIRLKEANVKHRVCTQFSW</sequence>
<dbReference type="InParanoid" id="M4C292"/>